<comment type="similarity">
    <text evidence="1">Belongs to the DENR family.</text>
</comment>
<dbReference type="Pfam" id="PF21023">
    <property type="entry name" value="DENR_N"/>
    <property type="match status" value="1"/>
</dbReference>
<dbReference type="PANTHER" id="PTHR12789:SF0">
    <property type="entry name" value="DENSITY-REGULATED PROTEIN"/>
    <property type="match status" value="1"/>
</dbReference>
<dbReference type="PANTHER" id="PTHR12789">
    <property type="entry name" value="DENSITY-REGULATED PROTEIN HOMOLOG"/>
    <property type="match status" value="1"/>
</dbReference>
<protein>
    <recommendedName>
        <fullName evidence="3">SUI1 domain-containing protein</fullName>
    </recommendedName>
</protein>
<feature type="compositionally biased region" description="Low complexity" evidence="2">
    <location>
        <begin position="49"/>
        <end position="79"/>
    </location>
</feature>
<dbReference type="SUPFAM" id="SSF55159">
    <property type="entry name" value="eIF1-like"/>
    <property type="match status" value="1"/>
</dbReference>
<organism evidence="4 5">
    <name type="scientific">Dictyostelium firmibasis</name>
    <dbReference type="NCBI Taxonomy" id="79012"/>
    <lineage>
        <taxon>Eukaryota</taxon>
        <taxon>Amoebozoa</taxon>
        <taxon>Evosea</taxon>
        <taxon>Eumycetozoa</taxon>
        <taxon>Dictyostelia</taxon>
        <taxon>Dictyosteliales</taxon>
        <taxon>Dictyosteliaceae</taxon>
        <taxon>Dictyostelium</taxon>
    </lineage>
</organism>
<sequence>MSDTESSTPVQSHPIVVVEYCKICSLPTEYCEYGPSAKQCLKENGPHPNNNKNTSTTSTDSSTNTDNTNTTTTTTTTNSTEEKLKDLKIVDDSKEVSHVDAGKSESTETTAEKEKSTKKKKEVKPQIIIEVNQRNKRKHVTKITGLELYGIKLSDAAKVMAKKFSCGCSVVKSTSNPNSEDIDIQGDFGEEVVDLIEEKYPTVPLTEIYFLEDKKKVKAR</sequence>
<dbReference type="AlphaFoldDB" id="A0AAN7TUY0"/>
<name>A0AAN7TUY0_9MYCE</name>
<dbReference type="Gene3D" id="3.30.780.10">
    <property type="entry name" value="SUI1-like domain"/>
    <property type="match status" value="1"/>
</dbReference>
<dbReference type="InterPro" id="IPR036877">
    <property type="entry name" value="SUI1_dom_sf"/>
</dbReference>
<dbReference type="Pfam" id="PF01253">
    <property type="entry name" value="SUI1"/>
    <property type="match status" value="1"/>
</dbReference>
<reference evidence="4 5" key="1">
    <citation type="submission" date="2023-11" db="EMBL/GenBank/DDBJ databases">
        <title>Dfirmibasis_genome.</title>
        <authorList>
            <person name="Edelbroek B."/>
            <person name="Kjellin J."/>
            <person name="Jerlstrom-Hultqvist J."/>
            <person name="Soderbom F."/>
        </authorList>
    </citation>
    <scope>NUCLEOTIDE SEQUENCE [LARGE SCALE GENOMIC DNA]</scope>
    <source>
        <strain evidence="4 5">TNS-C-14</strain>
    </source>
</reference>
<evidence type="ECO:0000256" key="2">
    <source>
        <dbReference type="SAM" id="MobiDB-lite"/>
    </source>
</evidence>
<dbReference type="GO" id="GO:0002188">
    <property type="term" value="P:translation reinitiation"/>
    <property type="evidence" value="ECO:0007669"/>
    <property type="project" value="TreeGrafter"/>
</dbReference>
<dbReference type="GO" id="GO:0001731">
    <property type="term" value="P:formation of translation preinitiation complex"/>
    <property type="evidence" value="ECO:0007669"/>
    <property type="project" value="TreeGrafter"/>
</dbReference>
<dbReference type="InterPro" id="IPR048517">
    <property type="entry name" value="DENR_N"/>
</dbReference>
<gene>
    <name evidence="4" type="ORF">RB653_006753</name>
</gene>
<dbReference type="CDD" id="cd11607">
    <property type="entry name" value="DENR_C"/>
    <property type="match status" value="1"/>
</dbReference>
<keyword evidence="5" id="KW-1185">Reference proteome</keyword>
<evidence type="ECO:0000259" key="3">
    <source>
        <dbReference type="PROSITE" id="PS50296"/>
    </source>
</evidence>
<feature type="region of interest" description="Disordered" evidence="2">
    <location>
        <begin position="44"/>
        <end position="122"/>
    </location>
</feature>
<dbReference type="InterPro" id="IPR050318">
    <property type="entry name" value="DENR/SUI1_TIF"/>
</dbReference>
<feature type="domain" description="SUI1" evidence="3">
    <location>
        <begin position="127"/>
        <end position="200"/>
    </location>
</feature>
<dbReference type="GO" id="GO:0003729">
    <property type="term" value="F:mRNA binding"/>
    <property type="evidence" value="ECO:0007669"/>
    <property type="project" value="TreeGrafter"/>
</dbReference>
<evidence type="ECO:0000313" key="5">
    <source>
        <dbReference type="Proteomes" id="UP001344447"/>
    </source>
</evidence>
<evidence type="ECO:0000313" key="4">
    <source>
        <dbReference type="EMBL" id="KAK5575620.1"/>
    </source>
</evidence>
<dbReference type="EMBL" id="JAVFKY010000005">
    <property type="protein sequence ID" value="KAK5575620.1"/>
    <property type="molecule type" value="Genomic_DNA"/>
</dbReference>
<dbReference type="Proteomes" id="UP001344447">
    <property type="component" value="Unassembled WGS sequence"/>
</dbReference>
<dbReference type="GO" id="GO:0003743">
    <property type="term" value="F:translation initiation factor activity"/>
    <property type="evidence" value="ECO:0007669"/>
    <property type="project" value="InterPro"/>
</dbReference>
<proteinExistence type="inferred from homology"/>
<dbReference type="InterPro" id="IPR046447">
    <property type="entry name" value="DENR_C"/>
</dbReference>
<evidence type="ECO:0000256" key="1">
    <source>
        <dbReference type="ARBA" id="ARBA00007514"/>
    </source>
</evidence>
<dbReference type="PROSITE" id="PS50296">
    <property type="entry name" value="SUI1"/>
    <property type="match status" value="1"/>
</dbReference>
<feature type="compositionally biased region" description="Basic and acidic residues" evidence="2">
    <location>
        <begin position="80"/>
        <end position="115"/>
    </location>
</feature>
<dbReference type="InterPro" id="IPR001950">
    <property type="entry name" value="SUI1"/>
</dbReference>
<accession>A0AAN7TUY0</accession>
<comment type="caution">
    <text evidence="4">The sequence shown here is derived from an EMBL/GenBank/DDBJ whole genome shotgun (WGS) entry which is preliminary data.</text>
</comment>